<evidence type="ECO:0000259" key="5">
    <source>
        <dbReference type="Pfam" id="PF01965"/>
    </source>
</evidence>
<dbReference type="RefSeq" id="WP_102847057.1">
    <property type="nucleotide sequence ID" value="NZ_JAMOIG010000022.1"/>
</dbReference>
<dbReference type="GO" id="GO:0019172">
    <property type="term" value="F:glyoxalase III activity"/>
    <property type="evidence" value="ECO:0007669"/>
    <property type="project" value="TreeGrafter"/>
</dbReference>
<evidence type="ECO:0000256" key="3">
    <source>
        <dbReference type="ARBA" id="ARBA00038493"/>
    </source>
</evidence>
<dbReference type="Pfam" id="PF01965">
    <property type="entry name" value="DJ-1_PfpI"/>
    <property type="match status" value="1"/>
</dbReference>
<dbReference type="PANTHER" id="PTHR48094:SF11">
    <property type="entry name" value="GLUTATHIONE-INDEPENDENT GLYOXALASE HSP31-RELATED"/>
    <property type="match status" value="1"/>
</dbReference>
<dbReference type="Gene3D" id="3.40.50.880">
    <property type="match status" value="1"/>
</dbReference>
<organism evidence="6 7">
    <name type="scientific">Stutzerimonas stutzeri</name>
    <name type="common">Pseudomonas stutzeri</name>
    <dbReference type="NCBI Taxonomy" id="316"/>
    <lineage>
        <taxon>Bacteria</taxon>
        <taxon>Pseudomonadati</taxon>
        <taxon>Pseudomonadota</taxon>
        <taxon>Gammaproteobacteria</taxon>
        <taxon>Pseudomonadales</taxon>
        <taxon>Pseudomonadaceae</taxon>
        <taxon>Stutzerimonas</taxon>
    </lineage>
</organism>
<name>A0A2N8SQR7_STUST</name>
<feature type="region of interest" description="Disordered" evidence="4">
    <location>
        <begin position="45"/>
        <end position="64"/>
    </location>
</feature>
<dbReference type="SUPFAM" id="SSF52317">
    <property type="entry name" value="Class I glutamine amidotransferase-like"/>
    <property type="match status" value="1"/>
</dbReference>
<evidence type="ECO:0000256" key="1">
    <source>
        <dbReference type="ARBA" id="ARBA00023016"/>
    </source>
</evidence>
<evidence type="ECO:0000313" key="6">
    <source>
        <dbReference type="EMBL" id="PNG04834.1"/>
    </source>
</evidence>
<dbReference type="InterPro" id="IPR029062">
    <property type="entry name" value="Class_I_gatase-like"/>
</dbReference>
<keyword evidence="2" id="KW-0456">Lyase</keyword>
<dbReference type="GO" id="GO:0019243">
    <property type="term" value="P:methylglyoxal catabolic process to D-lactate via S-lactoyl-glutathione"/>
    <property type="evidence" value="ECO:0007669"/>
    <property type="project" value="TreeGrafter"/>
</dbReference>
<reference evidence="6 7" key="1">
    <citation type="submission" date="2018-01" db="EMBL/GenBank/DDBJ databases">
        <title>Denitrification phenotypes of diverse strains of Pseudomonas stutzeri.</title>
        <authorList>
            <person name="Milligan D.A."/>
            <person name="Bergaust L."/>
            <person name="Bakken L.R."/>
            <person name="Frostegard A."/>
        </authorList>
    </citation>
    <scope>NUCLEOTIDE SEQUENCE [LARGE SCALE GENOMIC DNA]</scope>
    <source>
        <strain evidence="6 7">28a3</strain>
    </source>
</reference>
<dbReference type="InterPro" id="IPR050325">
    <property type="entry name" value="Prot/Nucl_acid_deglycase"/>
</dbReference>
<dbReference type="GO" id="GO:0005737">
    <property type="term" value="C:cytoplasm"/>
    <property type="evidence" value="ECO:0007669"/>
    <property type="project" value="TreeGrafter"/>
</dbReference>
<evidence type="ECO:0000256" key="4">
    <source>
        <dbReference type="SAM" id="MobiDB-lite"/>
    </source>
</evidence>
<dbReference type="CDD" id="cd03141">
    <property type="entry name" value="GATase1_Hsp31_like"/>
    <property type="match status" value="1"/>
</dbReference>
<dbReference type="InterPro" id="IPR002818">
    <property type="entry name" value="DJ-1/PfpI"/>
</dbReference>
<dbReference type="EMBL" id="POUW01000005">
    <property type="protein sequence ID" value="PNG04834.1"/>
    <property type="molecule type" value="Genomic_DNA"/>
</dbReference>
<accession>A0A2N8SQR7</accession>
<dbReference type="Proteomes" id="UP000235897">
    <property type="component" value="Unassembled WGS sequence"/>
</dbReference>
<comment type="similarity">
    <text evidence="3">Belongs to the peptidase C56 family. HSP31-like subfamily.</text>
</comment>
<evidence type="ECO:0000313" key="7">
    <source>
        <dbReference type="Proteomes" id="UP000235897"/>
    </source>
</evidence>
<dbReference type="GO" id="GO:0016740">
    <property type="term" value="F:transferase activity"/>
    <property type="evidence" value="ECO:0007669"/>
    <property type="project" value="UniProtKB-KW"/>
</dbReference>
<gene>
    <name evidence="6" type="ORF">CXL00_14295</name>
</gene>
<keyword evidence="6" id="KW-0315">Glutamine amidotransferase</keyword>
<proteinExistence type="inferred from homology"/>
<dbReference type="OrthoDB" id="9792284at2"/>
<protein>
    <submittedName>
        <fullName evidence="6">Type 1 glutamine amidotransferase domain-containing protein</fullName>
    </submittedName>
</protein>
<dbReference type="PANTHER" id="PTHR48094">
    <property type="entry name" value="PROTEIN/NUCLEIC ACID DEGLYCASE DJ-1-RELATED"/>
    <property type="match status" value="1"/>
</dbReference>
<comment type="caution">
    <text evidence="6">The sequence shown here is derived from an EMBL/GenBank/DDBJ whole genome shotgun (WGS) entry which is preliminary data.</text>
</comment>
<dbReference type="AlphaFoldDB" id="A0A2N8SQR7"/>
<keyword evidence="1" id="KW-0346">Stress response</keyword>
<sequence>MKILIVLTSHDKLGDTGKSTGFWLEEFAAPYYVFKDAGAEIVLASPKGGQPPLDPKSDAPDAQTEMTKRFKNDAEGQALLANTHKLDEVSAEDFDAVLYPGGHGPLWDLTGNAKSIALIESFIQARKPVAAVCHAPAALVQVRGVDGEYLVKGKQVTGFTNTEEEGVQLTEVVPFLLEEKLKEIGGDYSKGPDWASYVRVDGLLVTGQNPASSEEAARELLKLLKTG</sequence>
<evidence type="ECO:0000256" key="2">
    <source>
        <dbReference type="ARBA" id="ARBA00023239"/>
    </source>
</evidence>
<feature type="domain" description="DJ-1/PfpI" evidence="5">
    <location>
        <begin position="25"/>
        <end position="222"/>
    </location>
</feature>
<keyword evidence="6" id="KW-0808">Transferase</keyword>